<sequence>MTVMTGTTHPTVTTASTTAGSCRGSAKGGSDHSCYTHLGENIIVHSLII</sequence>
<evidence type="ECO:0000313" key="3">
    <source>
        <dbReference type="Proteomes" id="UP000006247"/>
    </source>
</evidence>
<gene>
    <name evidence="2" type="ORF">CORMATOL_00218</name>
</gene>
<protein>
    <submittedName>
        <fullName evidence="2">Uncharacterized protein</fullName>
    </submittedName>
</protein>
<evidence type="ECO:0000313" key="2">
    <source>
        <dbReference type="EMBL" id="EEG28169.1"/>
    </source>
</evidence>
<accession>C0DZS3</accession>
<dbReference type="HOGENOM" id="CLU_3134624_0_0_11"/>
<name>C0DZS3_9CORY</name>
<dbReference type="AlphaFoldDB" id="C0DZS3"/>
<comment type="caution">
    <text evidence="2">The sequence shown here is derived from an EMBL/GenBank/DDBJ whole genome shotgun (WGS) entry which is preliminary data.</text>
</comment>
<feature type="compositionally biased region" description="Low complexity" evidence="1">
    <location>
        <begin position="1"/>
        <end position="21"/>
    </location>
</feature>
<evidence type="ECO:0000256" key="1">
    <source>
        <dbReference type="SAM" id="MobiDB-lite"/>
    </source>
</evidence>
<reference evidence="2 3" key="1">
    <citation type="submission" date="2009-01" db="EMBL/GenBank/DDBJ databases">
        <authorList>
            <person name="Fulton L."/>
            <person name="Clifton S."/>
            <person name="Chinwalla A.T."/>
            <person name="Mitreva M."/>
            <person name="Sodergren E."/>
            <person name="Weinstock G."/>
            <person name="Clifton S."/>
            <person name="Dooling D.J."/>
            <person name="Fulton B."/>
            <person name="Minx P."/>
            <person name="Pepin K.H."/>
            <person name="Johnson M."/>
            <person name="Bhonagiri V."/>
            <person name="Nash W.E."/>
            <person name="Mardis E.R."/>
            <person name="Wilson R.K."/>
        </authorList>
    </citation>
    <scope>NUCLEOTIDE SEQUENCE [LARGE SCALE GENOMIC DNA]</scope>
    <source>
        <strain evidence="2 3">ATCC 33806</strain>
    </source>
</reference>
<organism evidence="2 3">
    <name type="scientific">Corynebacterium matruchotii ATCC 33806</name>
    <dbReference type="NCBI Taxonomy" id="566549"/>
    <lineage>
        <taxon>Bacteria</taxon>
        <taxon>Bacillati</taxon>
        <taxon>Actinomycetota</taxon>
        <taxon>Actinomycetes</taxon>
        <taxon>Mycobacteriales</taxon>
        <taxon>Corynebacteriaceae</taxon>
        <taxon>Corynebacterium</taxon>
    </lineage>
</organism>
<feature type="region of interest" description="Disordered" evidence="1">
    <location>
        <begin position="1"/>
        <end position="32"/>
    </location>
</feature>
<dbReference type="EMBL" id="ACEB01000003">
    <property type="protein sequence ID" value="EEG28169.1"/>
    <property type="molecule type" value="Genomic_DNA"/>
</dbReference>
<dbReference type="Proteomes" id="UP000006247">
    <property type="component" value="Unassembled WGS sequence"/>
</dbReference>
<proteinExistence type="predicted"/>